<dbReference type="CDD" id="cd00146">
    <property type="entry name" value="PKD"/>
    <property type="match status" value="1"/>
</dbReference>
<proteinExistence type="predicted"/>
<dbReference type="NCBIfam" id="TIGR04131">
    <property type="entry name" value="Bac_Flav_CTERM"/>
    <property type="match status" value="1"/>
</dbReference>
<dbReference type="Gene3D" id="2.130.10.10">
    <property type="entry name" value="YVTN repeat-like/Quinoprotein amine dehydrogenase"/>
    <property type="match status" value="1"/>
</dbReference>
<dbReference type="SUPFAM" id="SSF101898">
    <property type="entry name" value="NHL repeat"/>
    <property type="match status" value="1"/>
</dbReference>
<evidence type="ECO:0000256" key="2">
    <source>
        <dbReference type="SAM" id="Phobius"/>
    </source>
</evidence>
<dbReference type="InterPro" id="IPR000601">
    <property type="entry name" value="PKD_dom"/>
</dbReference>
<sequence>MKGRISVSLRIFLLIATFTYISFDSIAQFYVGGKLCIGSAAPTTPPASSGSSSSNTTTDCTGEPTIFFDEDKDATAWQWNFGDPNSTTDVSNLRNPQYFYSIPGKYTVTLIRTVNGTVQPPVTKEITISEPPEQPLLLGKAKGETTVCDGKTLTLDPYSQKTPPPGVKFLWFPGGETTQTINVTKTGCYSVEVFDAAGGCSRIAQINVKFCLQESNGGGTEKWYFGDGATLDFQAITGSPIPRDPLASSGALFGDPQQNQPVFVPTPATASNPVKSPEGVAMVYDPKGSLVFYTDGIDVYDADNNLVPAIPSLTDGKLDGTNTATQSAVIIPKNTCNECPHHLYYIYTINKNTGLLSYSVVDIRRNNGKGAIIEKNVPVNLQTSQRITAIKTQDETGFYVYSHDAGTNTFRILKVESTGTTEFTQNLGLVHDDATSQQGYMKISGTGAKLAIAVVKGGKNYVEVFDINPATGRLGSSPLTIDLGIPAPPNVYGVEFSDDEKKLYVTLKGDPTKGETSYLYQLNLILNDPKEITNKKIKIDESAILSFGALQSGPVNGPGNKSIYMAIEGSRYIPYIQLPNELGNASVVGYQPITGGSGADLLGTSGWGFPNVIQAKQNQEGEGLGATYEGNCQNQPTIFKTEGVCSPMKAEATWDFGDGTTGTGLTTSHIYTKPGKYKIKLMLTVYSETVVSQNINIPLLNNLLGNALKEKCKDFIVNDEIYIKPTPELNLPDETFVCIPDGEKITLDPKGQNLDNPKYLWNYESRTTPTIEVNAAGIVSVKVTNVFANATTCLATDNVEVKEGCEPRLFVPEIFTVNNDYINDVLDIPHAYIKDFDLRIYNRWGEIIFESSDPDNRWDGSYKGEVMAPMMYAYVVSYKSSYFPNREKITKRGGIFLVN</sequence>
<dbReference type="InterPro" id="IPR013783">
    <property type="entry name" value="Ig-like_fold"/>
</dbReference>
<dbReference type="InterPro" id="IPR026341">
    <property type="entry name" value="T9SS_type_B"/>
</dbReference>
<feature type="region of interest" description="Disordered" evidence="1">
    <location>
        <begin position="42"/>
        <end position="62"/>
    </location>
</feature>
<evidence type="ECO:0000259" key="3">
    <source>
        <dbReference type="PROSITE" id="PS50093"/>
    </source>
</evidence>
<dbReference type="SUPFAM" id="SSF49299">
    <property type="entry name" value="PKD domain"/>
    <property type="match status" value="2"/>
</dbReference>
<evidence type="ECO:0000313" key="5">
    <source>
        <dbReference type="Proteomes" id="UP000002875"/>
    </source>
</evidence>
<evidence type="ECO:0000256" key="1">
    <source>
        <dbReference type="SAM" id="MobiDB-lite"/>
    </source>
</evidence>
<dbReference type="RefSeq" id="WP_015028894.1">
    <property type="nucleotide sequence ID" value="NC_018748.1"/>
</dbReference>
<dbReference type="Gene3D" id="2.60.40.10">
    <property type="entry name" value="Immunoglobulins"/>
    <property type="match status" value="2"/>
</dbReference>
<evidence type="ECO:0000313" key="4">
    <source>
        <dbReference type="EMBL" id="AFK03196.1"/>
    </source>
</evidence>
<keyword evidence="2" id="KW-1133">Transmembrane helix</keyword>
<dbReference type="InterPro" id="IPR015943">
    <property type="entry name" value="WD40/YVTN_repeat-like_dom_sf"/>
</dbReference>
<dbReference type="Pfam" id="PF13585">
    <property type="entry name" value="CHU_C"/>
    <property type="match status" value="1"/>
</dbReference>
<feature type="domain" description="PKD" evidence="3">
    <location>
        <begin position="73"/>
        <end position="110"/>
    </location>
</feature>
<reference evidence="4 5" key="1">
    <citation type="submission" date="2011-07" db="EMBL/GenBank/DDBJ databases">
        <title>The complete genome of chromosome of Emticicia oligotrophica DSM 17448.</title>
        <authorList>
            <consortium name="US DOE Joint Genome Institute (JGI-PGF)"/>
            <person name="Lucas S."/>
            <person name="Han J."/>
            <person name="Lapidus A."/>
            <person name="Bruce D."/>
            <person name="Goodwin L."/>
            <person name="Pitluck S."/>
            <person name="Peters L."/>
            <person name="Kyrpides N."/>
            <person name="Mavromatis K."/>
            <person name="Ivanova N."/>
            <person name="Ovchinnikova G."/>
            <person name="Teshima H."/>
            <person name="Detter J.C."/>
            <person name="Tapia R."/>
            <person name="Han C."/>
            <person name="Land M."/>
            <person name="Hauser L."/>
            <person name="Markowitz V."/>
            <person name="Cheng J.-F."/>
            <person name="Hugenholtz P."/>
            <person name="Woyke T."/>
            <person name="Wu D."/>
            <person name="Tindall B."/>
            <person name="Pomrenke H."/>
            <person name="Brambilla E."/>
            <person name="Klenk H.-P."/>
            <person name="Eisen J.A."/>
        </authorList>
    </citation>
    <scope>NUCLEOTIDE SEQUENCE [LARGE SCALE GENOMIC DNA]</scope>
    <source>
        <strain evidence="4 5">DSM 17448</strain>
    </source>
</reference>
<dbReference type="SMART" id="SM00089">
    <property type="entry name" value="PKD"/>
    <property type="match status" value="2"/>
</dbReference>
<keyword evidence="5" id="KW-1185">Reference proteome</keyword>
<dbReference type="EMBL" id="CP002961">
    <property type="protein sequence ID" value="AFK03196.1"/>
    <property type="molecule type" value="Genomic_DNA"/>
</dbReference>
<protein>
    <submittedName>
        <fullName evidence="4">PKD domain containing protein</fullName>
    </submittedName>
</protein>
<dbReference type="Proteomes" id="UP000002875">
    <property type="component" value="Chromosome"/>
</dbReference>
<dbReference type="InterPro" id="IPR022409">
    <property type="entry name" value="PKD/Chitinase_dom"/>
</dbReference>
<accession>A0ABN4AM31</accession>
<dbReference type="Pfam" id="PF18911">
    <property type="entry name" value="PKD_4"/>
    <property type="match status" value="2"/>
</dbReference>
<organism evidence="4 5">
    <name type="scientific">Emticicia oligotrophica (strain DSM 17448 / CIP 109782 / MTCC 6937 / GPTSA100-15)</name>
    <dbReference type="NCBI Taxonomy" id="929562"/>
    <lineage>
        <taxon>Bacteria</taxon>
        <taxon>Pseudomonadati</taxon>
        <taxon>Bacteroidota</taxon>
        <taxon>Cytophagia</taxon>
        <taxon>Cytophagales</taxon>
        <taxon>Leadbetterellaceae</taxon>
        <taxon>Emticicia</taxon>
    </lineage>
</organism>
<dbReference type="InterPro" id="IPR035986">
    <property type="entry name" value="PKD_dom_sf"/>
</dbReference>
<feature type="transmembrane region" description="Helical" evidence="2">
    <location>
        <begin position="12"/>
        <end position="31"/>
    </location>
</feature>
<dbReference type="PROSITE" id="PS50093">
    <property type="entry name" value="PKD"/>
    <property type="match status" value="2"/>
</dbReference>
<keyword evidence="2" id="KW-0472">Membrane</keyword>
<feature type="domain" description="PKD" evidence="3">
    <location>
        <begin position="639"/>
        <end position="684"/>
    </location>
</feature>
<gene>
    <name evidence="4" type="ordered locus">Emtol_2057</name>
</gene>
<keyword evidence="2" id="KW-0812">Transmembrane</keyword>
<feature type="compositionally biased region" description="Low complexity" evidence="1">
    <location>
        <begin position="42"/>
        <end position="58"/>
    </location>
</feature>
<name>A0ABN4AM31_EMTOG</name>